<dbReference type="EMBL" id="JADEXP010000288">
    <property type="protein sequence ID" value="MBE9069541.1"/>
    <property type="molecule type" value="Genomic_DNA"/>
</dbReference>
<protein>
    <submittedName>
        <fullName evidence="2">SpoIID/LytB domain-containing protein</fullName>
    </submittedName>
</protein>
<gene>
    <name evidence="2" type="ORF">IQ260_23120</name>
</gene>
<dbReference type="PANTHER" id="PTHR30032">
    <property type="entry name" value="N-ACETYLMURAMOYL-L-ALANINE AMIDASE-RELATED"/>
    <property type="match status" value="1"/>
</dbReference>
<dbReference type="InterPro" id="IPR013486">
    <property type="entry name" value="SpoIID/LytB"/>
</dbReference>
<evidence type="ECO:0000313" key="2">
    <source>
        <dbReference type="EMBL" id="MBE9069541.1"/>
    </source>
</evidence>
<feature type="domain" description="Sporulation stage II protein D amidase enhancer LytB N-terminal" evidence="1">
    <location>
        <begin position="128"/>
        <end position="216"/>
    </location>
</feature>
<dbReference type="GO" id="GO:0030435">
    <property type="term" value="P:sporulation resulting in formation of a cellular spore"/>
    <property type="evidence" value="ECO:0007669"/>
    <property type="project" value="InterPro"/>
</dbReference>
<dbReference type="InterPro" id="IPR051922">
    <property type="entry name" value="Bact_Sporulation_Assoc"/>
</dbReference>
<reference evidence="2" key="1">
    <citation type="submission" date="2020-10" db="EMBL/GenBank/DDBJ databases">
        <authorList>
            <person name="Castelo-Branco R."/>
            <person name="Eusebio N."/>
            <person name="Adriana R."/>
            <person name="Vieira A."/>
            <person name="Brugerolle De Fraissinette N."/>
            <person name="Rezende De Castro R."/>
            <person name="Schneider M.P."/>
            <person name="Vasconcelos V."/>
            <person name="Leao P.N."/>
        </authorList>
    </citation>
    <scope>NUCLEOTIDE SEQUENCE</scope>
    <source>
        <strain evidence="2">LEGE 11479</strain>
    </source>
</reference>
<evidence type="ECO:0000259" key="1">
    <source>
        <dbReference type="Pfam" id="PF08486"/>
    </source>
</evidence>
<proteinExistence type="predicted"/>
<comment type="caution">
    <text evidence="2">The sequence shown here is derived from an EMBL/GenBank/DDBJ whole genome shotgun (WGS) entry which is preliminary data.</text>
</comment>
<dbReference type="NCBIfam" id="TIGR02669">
    <property type="entry name" value="SpoIID_LytB"/>
    <property type="match status" value="1"/>
</dbReference>
<keyword evidence="3" id="KW-1185">Reference proteome</keyword>
<dbReference type="InterPro" id="IPR013693">
    <property type="entry name" value="SpoIID/LytB_N"/>
</dbReference>
<accession>A0A928ZY19</accession>
<sequence>MNNMLSWSLKRLVLNRHSWWVAVLWLMWILPAQAAEIRVAVRNNTSQVQIGSSTTGVVRDSRGQTVMQLPELQPLTVNGDNGRLELLGDRNSFGASSTFWLEPSNGGVVWIGDRWYRGKVKLVPGDYGVTAVNYVDIDDYLYSVVGSEMPTSWPQEALRSQAVAARSYALYHQGKASGRSFDVNSTQSSQVYKGLQGEAPSTQEAVDATSGKVITHGGRVIEAVFHSSSGGHTENSEHVWSTAVPYLKGVPDFDQNAPVYSWRAQFSLEDVGARIGYPGTISAVEVLSRSPRGRAKRMTIIGNAGTLTVTGNTFRQKLGLRSTKFDLSVSPTGISVAGNGFGHGIGMSQWGARGMAESGQKYDKILTHFYNGTRLGSMND</sequence>
<dbReference type="PANTHER" id="PTHR30032:SF4">
    <property type="entry name" value="AMIDASE ENHANCER"/>
    <property type="match status" value="1"/>
</dbReference>
<dbReference type="RefSeq" id="WP_193995438.1">
    <property type="nucleotide sequence ID" value="NZ_JADEXP010000288.1"/>
</dbReference>
<dbReference type="AlphaFoldDB" id="A0A928ZY19"/>
<dbReference type="Proteomes" id="UP000615026">
    <property type="component" value="Unassembled WGS sequence"/>
</dbReference>
<organism evidence="2 3">
    <name type="scientific">Leptolyngbya cf. ectocarpi LEGE 11479</name>
    <dbReference type="NCBI Taxonomy" id="1828722"/>
    <lineage>
        <taxon>Bacteria</taxon>
        <taxon>Bacillati</taxon>
        <taxon>Cyanobacteriota</taxon>
        <taxon>Cyanophyceae</taxon>
        <taxon>Leptolyngbyales</taxon>
        <taxon>Leptolyngbyaceae</taxon>
        <taxon>Leptolyngbya group</taxon>
        <taxon>Leptolyngbya</taxon>
    </lineage>
</organism>
<dbReference type="Pfam" id="PF08486">
    <property type="entry name" value="SpoIID"/>
    <property type="match status" value="1"/>
</dbReference>
<dbReference type="GO" id="GO:0030288">
    <property type="term" value="C:outer membrane-bounded periplasmic space"/>
    <property type="evidence" value="ECO:0007669"/>
    <property type="project" value="TreeGrafter"/>
</dbReference>
<name>A0A928ZY19_LEPEC</name>
<evidence type="ECO:0000313" key="3">
    <source>
        <dbReference type="Proteomes" id="UP000615026"/>
    </source>
</evidence>